<protein>
    <submittedName>
        <fullName evidence="9">Response regulator transcription factor</fullName>
    </submittedName>
</protein>
<dbReference type="Pfam" id="PF00072">
    <property type="entry name" value="Response_reg"/>
    <property type="match status" value="1"/>
</dbReference>
<dbReference type="FunFam" id="3.40.50.2300:FF:000018">
    <property type="entry name" value="DNA-binding transcriptional regulator NtrC"/>
    <property type="match status" value="1"/>
</dbReference>
<sequence>MSSKDPVVFIVDDDESVRDGIGRLLGSIGLAVETFPTAEAFLDARRDDIPGCLVLDVRLPELGGLELQQRLLEAEVPRPIVFITGHGDIPMSVRAMKAGAIEFLTKPFRAEELIRAIREALAQDRVAREEAERLAELRRRYESLSAREREVMAGVVAGRLNKQIAADFGTRETTVKEQRAQVMQKMQASSVAELVRFAAQLSDDARRSPSSRRG</sequence>
<dbReference type="RefSeq" id="WP_272458821.1">
    <property type="nucleotide sequence ID" value="NZ_JAGTJJ010000014.1"/>
</dbReference>
<dbReference type="InterPro" id="IPR016032">
    <property type="entry name" value="Sig_transdc_resp-reg_C-effctor"/>
</dbReference>
<name>A0A9X3X4U6_9BACT</name>
<dbReference type="InterPro" id="IPR036388">
    <property type="entry name" value="WH-like_DNA-bd_sf"/>
</dbReference>
<dbReference type="Proteomes" id="UP001151081">
    <property type="component" value="Unassembled WGS sequence"/>
</dbReference>
<keyword evidence="5" id="KW-0804">Transcription</keyword>
<dbReference type="InterPro" id="IPR001789">
    <property type="entry name" value="Sig_transdc_resp-reg_receiver"/>
</dbReference>
<dbReference type="InterPro" id="IPR000792">
    <property type="entry name" value="Tscrpt_reg_LuxR_C"/>
</dbReference>
<evidence type="ECO:0000256" key="1">
    <source>
        <dbReference type="ARBA" id="ARBA00022553"/>
    </source>
</evidence>
<evidence type="ECO:0000313" key="9">
    <source>
        <dbReference type="EMBL" id="MDC3983597.1"/>
    </source>
</evidence>
<dbReference type="Pfam" id="PF00196">
    <property type="entry name" value="GerE"/>
    <property type="match status" value="1"/>
</dbReference>
<dbReference type="GO" id="GO:0000160">
    <property type="term" value="P:phosphorelay signal transduction system"/>
    <property type="evidence" value="ECO:0007669"/>
    <property type="project" value="UniProtKB-KW"/>
</dbReference>
<keyword evidence="2" id="KW-0902">Two-component regulatory system</keyword>
<dbReference type="InterPro" id="IPR011006">
    <property type="entry name" value="CheY-like_superfamily"/>
</dbReference>
<dbReference type="CDD" id="cd06170">
    <property type="entry name" value="LuxR_C_like"/>
    <property type="match status" value="1"/>
</dbReference>
<keyword evidence="1 6" id="KW-0597">Phosphoprotein</keyword>
<dbReference type="GO" id="GO:0003677">
    <property type="term" value="F:DNA binding"/>
    <property type="evidence" value="ECO:0007669"/>
    <property type="project" value="UniProtKB-KW"/>
</dbReference>
<evidence type="ECO:0000256" key="5">
    <source>
        <dbReference type="ARBA" id="ARBA00023163"/>
    </source>
</evidence>
<evidence type="ECO:0000313" key="10">
    <source>
        <dbReference type="Proteomes" id="UP001151081"/>
    </source>
</evidence>
<dbReference type="CDD" id="cd17537">
    <property type="entry name" value="REC_FixJ"/>
    <property type="match status" value="1"/>
</dbReference>
<dbReference type="PRINTS" id="PR00038">
    <property type="entry name" value="HTHLUXR"/>
</dbReference>
<evidence type="ECO:0000259" key="7">
    <source>
        <dbReference type="PROSITE" id="PS50043"/>
    </source>
</evidence>
<feature type="domain" description="Response regulatory" evidence="8">
    <location>
        <begin position="7"/>
        <end position="121"/>
    </location>
</feature>
<feature type="modified residue" description="4-aspartylphosphate" evidence="6">
    <location>
        <position position="56"/>
    </location>
</feature>
<dbReference type="SMART" id="SM00448">
    <property type="entry name" value="REC"/>
    <property type="match status" value="1"/>
</dbReference>
<evidence type="ECO:0000256" key="6">
    <source>
        <dbReference type="PROSITE-ProRule" id="PRU00169"/>
    </source>
</evidence>
<comment type="caution">
    <text evidence="9">The sequence shown here is derived from an EMBL/GenBank/DDBJ whole genome shotgun (WGS) entry which is preliminary data.</text>
</comment>
<proteinExistence type="predicted"/>
<dbReference type="SUPFAM" id="SSF52172">
    <property type="entry name" value="CheY-like"/>
    <property type="match status" value="1"/>
</dbReference>
<dbReference type="EMBL" id="JAGTJJ010000014">
    <property type="protein sequence ID" value="MDC3983597.1"/>
    <property type="molecule type" value="Genomic_DNA"/>
</dbReference>
<dbReference type="PROSITE" id="PS50043">
    <property type="entry name" value="HTH_LUXR_2"/>
    <property type="match status" value="1"/>
</dbReference>
<dbReference type="GO" id="GO:0006355">
    <property type="term" value="P:regulation of DNA-templated transcription"/>
    <property type="evidence" value="ECO:0007669"/>
    <property type="project" value="InterPro"/>
</dbReference>
<dbReference type="SMART" id="SM00421">
    <property type="entry name" value="HTH_LUXR"/>
    <property type="match status" value="1"/>
</dbReference>
<dbReference type="PROSITE" id="PS50110">
    <property type="entry name" value="RESPONSE_REGULATORY"/>
    <property type="match status" value="1"/>
</dbReference>
<evidence type="ECO:0000256" key="3">
    <source>
        <dbReference type="ARBA" id="ARBA00023015"/>
    </source>
</evidence>
<dbReference type="SUPFAM" id="SSF46894">
    <property type="entry name" value="C-terminal effector domain of the bipartite response regulators"/>
    <property type="match status" value="1"/>
</dbReference>
<keyword evidence="3" id="KW-0805">Transcription regulation</keyword>
<dbReference type="PANTHER" id="PTHR44688">
    <property type="entry name" value="DNA-BINDING TRANSCRIPTIONAL ACTIVATOR DEVR_DOSR"/>
    <property type="match status" value="1"/>
</dbReference>
<reference evidence="9 10" key="1">
    <citation type="submission" date="2021-04" db="EMBL/GenBank/DDBJ databases">
        <title>Genome analysis of Polyangium sp.</title>
        <authorList>
            <person name="Li Y."/>
            <person name="Wang J."/>
        </authorList>
    </citation>
    <scope>NUCLEOTIDE SEQUENCE [LARGE SCALE GENOMIC DNA]</scope>
    <source>
        <strain evidence="9 10">SDU14</strain>
    </source>
</reference>
<dbReference type="AlphaFoldDB" id="A0A9X3X4U6"/>
<organism evidence="9 10">
    <name type="scientific">Polyangium jinanense</name>
    <dbReference type="NCBI Taxonomy" id="2829994"/>
    <lineage>
        <taxon>Bacteria</taxon>
        <taxon>Pseudomonadati</taxon>
        <taxon>Myxococcota</taxon>
        <taxon>Polyangia</taxon>
        <taxon>Polyangiales</taxon>
        <taxon>Polyangiaceae</taxon>
        <taxon>Polyangium</taxon>
    </lineage>
</organism>
<dbReference type="PANTHER" id="PTHR44688:SF16">
    <property type="entry name" value="DNA-BINDING TRANSCRIPTIONAL ACTIVATOR DEVR_DOSR"/>
    <property type="match status" value="1"/>
</dbReference>
<evidence type="ECO:0000256" key="4">
    <source>
        <dbReference type="ARBA" id="ARBA00023125"/>
    </source>
</evidence>
<dbReference type="Gene3D" id="1.10.10.10">
    <property type="entry name" value="Winged helix-like DNA-binding domain superfamily/Winged helix DNA-binding domain"/>
    <property type="match status" value="1"/>
</dbReference>
<keyword evidence="10" id="KW-1185">Reference proteome</keyword>
<keyword evidence="4" id="KW-0238">DNA-binding</keyword>
<evidence type="ECO:0000259" key="8">
    <source>
        <dbReference type="PROSITE" id="PS50110"/>
    </source>
</evidence>
<dbReference type="Gene3D" id="3.40.50.2300">
    <property type="match status" value="1"/>
</dbReference>
<gene>
    <name evidence="9" type="ORF">KEG57_24025</name>
</gene>
<feature type="domain" description="HTH luxR-type" evidence="7">
    <location>
        <begin position="137"/>
        <end position="202"/>
    </location>
</feature>
<accession>A0A9X3X4U6</accession>
<evidence type="ECO:0000256" key="2">
    <source>
        <dbReference type="ARBA" id="ARBA00023012"/>
    </source>
</evidence>